<accession>A0A4Z2HKJ5</accession>
<comment type="caution">
    <text evidence="1">The sequence shown here is derived from an EMBL/GenBank/DDBJ whole genome shotgun (WGS) entry which is preliminary data.</text>
</comment>
<evidence type="ECO:0000313" key="1">
    <source>
        <dbReference type="EMBL" id="TNN65815.1"/>
    </source>
</evidence>
<sequence>MKALTVKSPLSVPYLFFTRMLYLPESDEFTAVMVKLANLPEANFRMQWSSEVISLSFFSQVTSGKDSSTVLLRPPFPSLNSMAYLPVSFSVGSVICSHSCSPTTPLFMRSEKETAESLSVRETMKTWRHMRKTSDR</sequence>
<name>A0A4Z2HKJ5_9TELE</name>
<organism evidence="1 2">
    <name type="scientific">Liparis tanakae</name>
    <name type="common">Tanaka's snailfish</name>
    <dbReference type="NCBI Taxonomy" id="230148"/>
    <lineage>
        <taxon>Eukaryota</taxon>
        <taxon>Metazoa</taxon>
        <taxon>Chordata</taxon>
        <taxon>Craniata</taxon>
        <taxon>Vertebrata</taxon>
        <taxon>Euteleostomi</taxon>
        <taxon>Actinopterygii</taxon>
        <taxon>Neopterygii</taxon>
        <taxon>Teleostei</taxon>
        <taxon>Neoteleostei</taxon>
        <taxon>Acanthomorphata</taxon>
        <taxon>Eupercaria</taxon>
        <taxon>Perciformes</taxon>
        <taxon>Cottioidei</taxon>
        <taxon>Cottales</taxon>
        <taxon>Liparidae</taxon>
        <taxon>Liparis</taxon>
    </lineage>
</organism>
<keyword evidence="2" id="KW-1185">Reference proteome</keyword>
<dbReference type="AlphaFoldDB" id="A0A4Z2HKJ5"/>
<dbReference type="Proteomes" id="UP000314294">
    <property type="component" value="Unassembled WGS sequence"/>
</dbReference>
<gene>
    <name evidence="1" type="ORF">EYF80_023967</name>
</gene>
<dbReference type="EMBL" id="SRLO01000229">
    <property type="protein sequence ID" value="TNN65815.1"/>
    <property type="molecule type" value="Genomic_DNA"/>
</dbReference>
<protein>
    <submittedName>
        <fullName evidence="1">Uncharacterized protein</fullName>
    </submittedName>
</protein>
<evidence type="ECO:0000313" key="2">
    <source>
        <dbReference type="Proteomes" id="UP000314294"/>
    </source>
</evidence>
<reference evidence="1 2" key="1">
    <citation type="submission" date="2019-03" db="EMBL/GenBank/DDBJ databases">
        <title>First draft genome of Liparis tanakae, snailfish: a comprehensive survey of snailfish specific genes.</title>
        <authorList>
            <person name="Kim W."/>
            <person name="Song I."/>
            <person name="Jeong J.-H."/>
            <person name="Kim D."/>
            <person name="Kim S."/>
            <person name="Ryu S."/>
            <person name="Song J.Y."/>
            <person name="Lee S.K."/>
        </authorList>
    </citation>
    <scope>NUCLEOTIDE SEQUENCE [LARGE SCALE GENOMIC DNA]</scope>
    <source>
        <tissue evidence="1">Muscle</tissue>
    </source>
</reference>
<proteinExistence type="predicted"/>